<evidence type="ECO:0000313" key="3">
    <source>
        <dbReference type="EMBL" id="TWF74094.1"/>
    </source>
</evidence>
<keyword evidence="2" id="KW-0812">Transmembrane</keyword>
<dbReference type="EMBL" id="VIWV01000002">
    <property type="protein sequence ID" value="TWF74094.1"/>
    <property type="molecule type" value="Genomic_DNA"/>
</dbReference>
<name>A0A561SGV2_9ACTN</name>
<evidence type="ECO:0008006" key="5">
    <source>
        <dbReference type="Google" id="ProtNLM"/>
    </source>
</evidence>
<feature type="transmembrane region" description="Helical" evidence="2">
    <location>
        <begin position="176"/>
        <end position="194"/>
    </location>
</feature>
<feature type="region of interest" description="Disordered" evidence="1">
    <location>
        <begin position="305"/>
        <end position="367"/>
    </location>
</feature>
<feature type="compositionally biased region" description="Low complexity" evidence="1">
    <location>
        <begin position="308"/>
        <end position="342"/>
    </location>
</feature>
<proteinExistence type="predicted"/>
<evidence type="ECO:0000313" key="4">
    <source>
        <dbReference type="Proteomes" id="UP000316603"/>
    </source>
</evidence>
<sequence>MACIVSPTDPNPVVGFFQFLADPIGKIVELIARLIMAAAINVYGALIEKIPTISSDDSAESVSAQTQWVVVYAAIASLIVAAVRMAMERRGEAGFTALRGLARVILVAGAGTAVVTALASLSDRYADHLFAVGAQEQLSSIACGSNGGLEKFLLLIVALLLLVAAIVHTLLLYIRLGVMVLLLGTLPLAAAASMTDWGSGWWRKHIGWLVAWLLYKPAAALVIYAGSTMTADTGTSDVHTRIAGIGVMLLSAIALPALLKLVVPATAALGTSNPMGAAAMAAPGAIASGARSLMPGLSGGMGAGASGASGASGAPSSPSSPPAAVAGAVGAVGKQAAAAADGGRPGGGGQAPAGPSGAGGGGGGGSAPGAAVGAAALGAAATVAKGAMKATAHSLDGSDGAAGHNR</sequence>
<dbReference type="OrthoDB" id="3694109at2"/>
<feature type="transmembrane region" description="Helical" evidence="2">
    <location>
        <begin position="238"/>
        <end position="259"/>
    </location>
</feature>
<feature type="transmembrane region" description="Helical" evidence="2">
    <location>
        <begin position="98"/>
        <end position="121"/>
    </location>
</feature>
<keyword evidence="4" id="KW-1185">Reference proteome</keyword>
<evidence type="ECO:0000256" key="1">
    <source>
        <dbReference type="SAM" id="MobiDB-lite"/>
    </source>
</evidence>
<feature type="transmembrane region" description="Helical" evidence="2">
    <location>
        <begin position="152"/>
        <end position="171"/>
    </location>
</feature>
<feature type="transmembrane region" description="Helical" evidence="2">
    <location>
        <begin position="206"/>
        <end position="226"/>
    </location>
</feature>
<dbReference type="AlphaFoldDB" id="A0A561SGV2"/>
<dbReference type="Proteomes" id="UP000316603">
    <property type="component" value="Unassembled WGS sequence"/>
</dbReference>
<accession>A0A561SGV2</accession>
<feature type="compositionally biased region" description="Gly residues" evidence="1">
    <location>
        <begin position="343"/>
        <end position="367"/>
    </location>
</feature>
<protein>
    <recommendedName>
        <fullName evidence="5">TrbL/VirB6 plasmid conjugal transfer protein</fullName>
    </recommendedName>
</protein>
<evidence type="ECO:0000256" key="2">
    <source>
        <dbReference type="SAM" id="Phobius"/>
    </source>
</evidence>
<feature type="transmembrane region" description="Helical" evidence="2">
    <location>
        <begin position="67"/>
        <end position="86"/>
    </location>
</feature>
<comment type="caution">
    <text evidence="3">The sequence shown here is derived from an EMBL/GenBank/DDBJ whole genome shotgun (WGS) entry which is preliminary data.</text>
</comment>
<keyword evidence="2" id="KW-1133">Transmembrane helix</keyword>
<reference evidence="3 4" key="1">
    <citation type="submission" date="2019-06" db="EMBL/GenBank/DDBJ databases">
        <title>Sequencing the genomes of 1000 actinobacteria strains.</title>
        <authorList>
            <person name="Klenk H.-P."/>
        </authorList>
    </citation>
    <scope>NUCLEOTIDE SEQUENCE [LARGE SCALE GENOMIC DNA]</scope>
    <source>
        <strain evidence="3 4">DSM 41695</strain>
    </source>
</reference>
<organism evidence="3 4">
    <name type="scientific">Streptomyces capillispiralis</name>
    <dbReference type="NCBI Taxonomy" id="68182"/>
    <lineage>
        <taxon>Bacteria</taxon>
        <taxon>Bacillati</taxon>
        <taxon>Actinomycetota</taxon>
        <taxon>Actinomycetes</taxon>
        <taxon>Kitasatosporales</taxon>
        <taxon>Streptomycetaceae</taxon>
        <taxon>Streptomyces</taxon>
    </lineage>
</organism>
<keyword evidence="2" id="KW-0472">Membrane</keyword>
<gene>
    <name evidence="3" type="ORF">FHX78_12126</name>
</gene>
<dbReference type="RefSeq" id="WP_145872404.1">
    <property type="nucleotide sequence ID" value="NZ_BNCE01000044.1"/>
</dbReference>